<organism evidence="2 3">
    <name type="scientific">Gymnopilus dilepis</name>
    <dbReference type="NCBI Taxonomy" id="231916"/>
    <lineage>
        <taxon>Eukaryota</taxon>
        <taxon>Fungi</taxon>
        <taxon>Dikarya</taxon>
        <taxon>Basidiomycota</taxon>
        <taxon>Agaricomycotina</taxon>
        <taxon>Agaricomycetes</taxon>
        <taxon>Agaricomycetidae</taxon>
        <taxon>Agaricales</taxon>
        <taxon>Agaricineae</taxon>
        <taxon>Hymenogastraceae</taxon>
        <taxon>Gymnopilus</taxon>
    </lineage>
</organism>
<evidence type="ECO:0008006" key="4">
    <source>
        <dbReference type="Google" id="ProtNLM"/>
    </source>
</evidence>
<comment type="caution">
    <text evidence="2">The sequence shown here is derived from an EMBL/GenBank/DDBJ whole genome shotgun (WGS) entry which is preliminary data.</text>
</comment>
<evidence type="ECO:0000256" key="1">
    <source>
        <dbReference type="SAM" id="MobiDB-lite"/>
    </source>
</evidence>
<evidence type="ECO:0000313" key="3">
    <source>
        <dbReference type="Proteomes" id="UP000284706"/>
    </source>
</evidence>
<feature type="compositionally biased region" description="Basic and acidic residues" evidence="1">
    <location>
        <begin position="235"/>
        <end position="245"/>
    </location>
</feature>
<feature type="region of interest" description="Disordered" evidence="1">
    <location>
        <begin position="205"/>
        <end position="245"/>
    </location>
</feature>
<keyword evidence="3" id="KW-1185">Reference proteome</keyword>
<reference evidence="2 3" key="1">
    <citation type="journal article" date="2018" name="Evol. Lett.">
        <title>Horizontal gene cluster transfer increased hallucinogenic mushroom diversity.</title>
        <authorList>
            <person name="Reynolds H.T."/>
            <person name="Vijayakumar V."/>
            <person name="Gluck-Thaler E."/>
            <person name="Korotkin H.B."/>
            <person name="Matheny P.B."/>
            <person name="Slot J.C."/>
        </authorList>
    </citation>
    <scope>NUCLEOTIDE SEQUENCE [LARGE SCALE GENOMIC DNA]</scope>
    <source>
        <strain evidence="2 3">SRW20</strain>
    </source>
</reference>
<gene>
    <name evidence="2" type="ORF">CVT26_005513</name>
</gene>
<dbReference type="AlphaFoldDB" id="A0A409WYW2"/>
<accession>A0A409WYW2</accession>
<name>A0A409WYW2_9AGAR</name>
<proteinExistence type="predicted"/>
<dbReference type="EMBL" id="NHYE01004584">
    <property type="protein sequence ID" value="PPQ83713.1"/>
    <property type="molecule type" value="Genomic_DNA"/>
</dbReference>
<feature type="compositionally biased region" description="Low complexity" evidence="1">
    <location>
        <begin position="208"/>
        <end position="223"/>
    </location>
</feature>
<dbReference type="Pfam" id="PF14223">
    <property type="entry name" value="Retrotran_gag_2"/>
    <property type="match status" value="1"/>
</dbReference>
<sequence>MASTECPVLTGPENFQIWHIRILAKLRVEKVADVILAKGKEEDEGADDPDTTVVPYYRESWATRDSKAHGILITHLSDRLSLQVANLPSALEVYNKILEIHQKTNVGVSAFYTFVGMMNLKWDGDISTIQDHIASISAADAKLTAMKKGVDSEWLAFILLQSLPNTTVWETFKTSVLHSMPTDSKLSFSELSNRLTFEAARIQGSTEASESALKAKAAKPSSKPRSDKWWQGAAEEGKGQGSEKG</sequence>
<dbReference type="OrthoDB" id="2953744at2759"/>
<protein>
    <recommendedName>
        <fullName evidence="4">DUF4219 domain-containing protein</fullName>
    </recommendedName>
</protein>
<dbReference type="Proteomes" id="UP000284706">
    <property type="component" value="Unassembled WGS sequence"/>
</dbReference>
<evidence type="ECO:0000313" key="2">
    <source>
        <dbReference type="EMBL" id="PPQ83713.1"/>
    </source>
</evidence>
<dbReference type="InParanoid" id="A0A409WYW2"/>